<feature type="transmembrane region" description="Helical" evidence="1">
    <location>
        <begin position="12"/>
        <end position="34"/>
    </location>
</feature>
<accession>A0ABS2MR54</accession>
<evidence type="ECO:0000313" key="2">
    <source>
        <dbReference type="EMBL" id="MBM7561873.1"/>
    </source>
</evidence>
<gene>
    <name evidence="2" type="ORF">JOC49_001414</name>
</gene>
<keyword evidence="1" id="KW-0812">Transmembrane</keyword>
<protein>
    <submittedName>
        <fullName evidence="2">ABC-type polysaccharide/polyol phosphate export permease</fullName>
    </submittedName>
</protein>
<evidence type="ECO:0000313" key="3">
    <source>
        <dbReference type="Proteomes" id="UP000767854"/>
    </source>
</evidence>
<name>A0ABS2MR54_9FIRM</name>
<keyword evidence="1" id="KW-1133">Transmembrane helix</keyword>
<feature type="transmembrane region" description="Helical" evidence="1">
    <location>
        <begin position="46"/>
        <end position="66"/>
    </location>
</feature>
<dbReference type="Proteomes" id="UP000767854">
    <property type="component" value="Unassembled WGS sequence"/>
</dbReference>
<keyword evidence="1" id="KW-0472">Membrane</keyword>
<organism evidence="2 3">
    <name type="scientific">Fusibacter tunisiensis</name>
    <dbReference type="NCBI Taxonomy" id="1008308"/>
    <lineage>
        <taxon>Bacteria</taxon>
        <taxon>Bacillati</taxon>
        <taxon>Bacillota</taxon>
        <taxon>Clostridia</taxon>
        <taxon>Eubacteriales</taxon>
        <taxon>Eubacteriales Family XII. Incertae Sedis</taxon>
        <taxon>Fusibacter</taxon>
    </lineage>
</organism>
<dbReference type="EMBL" id="JAFBDT010000009">
    <property type="protein sequence ID" value="MBM7561873.1"/>
    <property type="molecule type" value="Genomic_DNA"/>
</dbReference>
<reference evidence="2 3" key="1">
    <citation type="submission" date="2021-01" db="EMBL/GenBank/DDBJ databases">
        <title>Genomic Encyclopedia of Type Strains, Phase IV (KMG-IV): sequencing the most valuable type-strain genomes for metagenomic binning, comparative biology and taxonomic classification.</title>
        <authorList>
            <person name="Goeker M."/>
        </authorList>
    </citation>
    <scope>NUCLEOTIDE SEQUENCE [LARGE SCALE GENOMIC DNA]</scope>
    <source>
        <strain evidence="2 3">DSM 24436</strain>
    </source>
</reference>
<evidence type="ECO:0000256" key="1">
    <source>
        <dbReference type="SAM" id="Phobius"/>
    </source>
</evidence>
<proteinExistence type="predicted"/>
<comment type="caution">
    <text evidence="2">The sequence shown here is derived from an EMBL/GenBank/DDBJ whole genome shotgun (WGS) entry which is preliminary data.</text>
</comment>
<dbReference type="RefSeq" id="WP_204663799.1">
    <property type="nucleotide sequence ID" value="NZ_JAFBDT010000009.1"/>
</dbReference>
<sequence>MNQSEGTEKNMIKFSSITFVGLMVLLFILAFSTLYFPSSTFLNSAIHLFAVLLLIVGIILIGALIYDRYRDYKTEGEDHKKY</sequence>
<keyword evidence="3" id="KW-1185">Reference proteome</keyword>